<dbReference type="InterPro" id="IPR055713">
    <property type="entry name" value="DUF7289"/>
</dbReference>
<reference evidence="2 3" key="1">
    <citation type="submission" date="2018-01" db="EMBL/GenBank/DDBJ databases">
        <title>Complete genome sequence of Salinigranum rubrum GX10T, an extremely halophilic archaeon isolated from a marine solar saltern.</title>
        <authorList>
            <person name="Han S."/>
        </authorList>
    </citation>
    <scope>NUCLEOTIDE SEQUENCE [LARGE SCALE GENOMIC DNA]</scope>
    <source>
        <strain evidence="2 3">GX10</strain>
    </source>
</reference>
<evidence type="ECO:0000313" key="2">
    <source>
        <dbReference type="EMBL" id="AUV81508.1"/>
    </source>
</evidence>
<feature type="transmembrane region" description="Helical" evidence="1">
    <location>
        <begin position="12"/>
        <end position="34"/>
    </location>
</feature>
<dbReference type="AlphaFoldDB" id="A0A2I8VHV3"/>
<dbReference type="GeneID" id="35591913"/>
<organism evidence="2 3">
    <name type="scientific">Salinigranum rubrum</name>
    <dbReference type="NCBI Taxonomy" id="755307"/>
    <lineage>
        <taxon>Archaea</taxon>
        <taxon>Methanobacteriati</taxon>
        <taxon>Methanobacteriota</taxon>
        <taxon>Stenosarchaea group</taxon>
        <taxon>Halobacteria</taxon>
        <taxon>Halobacteriales</taxon>
        <taxon>Haloferacaceae</taxon>
        <taxon>Salinigranum</taxon>
    </lineage>
</organism>
<proteinExistence type="predicted"/>
<keyword evidence="1" id="KW-0812">Transmembrane</keyword>
<name>A0A2I8VHV3_9EURY</name>
<evidence type="ECO:0000313" key="3">
    <source>
        <dbReference type="Proteomes" id="UP000236584"/>
    </source>
</evidence>
<dbReference type="Proteomes" id="UP000236584">
    <property type="component" value="Chromosome"/>
</dbReference>
<keyword evidence="1" id="KW-1133">Transmembrane helix</keyword>
<keyword evidence="1" id="KW-0472">Membrane</keyword>
<dbReference type="OrthoDB" id="118051at2157"/>
<keyword evidence="3" id="KW-1185">Reference proteome</keyword>
<accession>A0A2I8VHV3</accession>
<dbReference type="Pfam" id="PF23960">
    <property type="entry name" value="DUF7289"/>
    <property type="match status" value="1"/>
</dbReference>
<sequence length="249" mass="27045">MDSRGVSDTLGFVFVFALVLSTVGLTFTFGYSGLKDTRDFERLNNAERAFDVMGDNFDDIVRRGAPSRATEVKVADAQLGLEDATTVNVTVTNTSGVKQNVQYDIQPVVYEAGGGRIVYSNGAVFREDPGGAVVIRHAEFVLRQERVLLPVVNTRGGGGTESIGGTTTVLVRATSPDGQRQSFGFDIARTEPQSEVMVNVTSPRPAVWERELSRYDDADCDIDGNTVSCTVSNPERVYVQETLIGITFE</sequence>
<evidence type="ECO:0000256" key="1">
    <source>
        <dbReference type="SAM" id="Phobius"/>
    </source>
</evidence>
<dbReference type="KEGG" id="srub:C2R22_07445"/>
<gene>
    <name evidence="2" type="ORF">C2R22_07445</name>
</gene>
<protein>
    <submittedName>
        <fullName evidence="2">Uncharacterized protein</fullName>
    </submittedName>
</protein>
<dbReference type="EMBL" id="CP026309">
    <property type="protein sequence ID" value="AUV81508.1"/>
    <property type="molecule type" value="Genomic_DNA"/>
</dbReference>
<dbReference type="RefSeq" id="WP_103425196.1">
    <property type="nucleotide sequence ID" value="NZ_CP026309.1"/>
</dbReference>